<evidence type="ECO:0000313" key="3">
    <source>
        <dbReference type="EnsemblFungi" id="PTTG_11938-t43_1-p1"/>
    </source>
</evidence>
<dbReference type="STRING" id="630390.A0A180GIU5"/>
<dbReference type="Proteomes" id="UP000005240">
    <property type="component" value="Unassembled WGS sequence"/>
</dbReference>
<reference evidence="3 4" key="3">
    <citation type="journal article" date="2017" name="G3 (Bethesda)">
        <title>Comparative analysis highlights variable genome content of wheat rusts and divergence of the mating loci.</title>
        <authorList>
            <person name="Cuomo C.A."/>
            <person name="Bakkeren G."/>
            <person name="Khalil H.B."/>
            <person name="Panwar V."/>
            <person name="Joly D."/>
            <person name="Linning R."/>
            <person name="Sakthikumar S."/>
            <person name="Song X."/>
            <person name="Adiconis X."/>
            <person name="Fan L."/>
            <person name="Goldberg J.M."/>
            <person name="Levin J.Z."/>
            <person name="Young S."/>
            <person name="Zeng Q."/>
            <person name="Anikster Y."/>
            <person name="Bruce M."/>
            <person name="Wang M."/>
            <person name="Yin C."/>
            <person name="McCallum B."/>
            <person name="Szabo L.J."/>
            <person name="Hulbert S."/>
            <person name="Chen X."/>
            <person name="Fellers J.P."/>
        </authorList>
    </citation>
    <scope>NUCLEOTIDE SEQUENCE</scope>
    <source>
        <strain evidence="4">Isolate 1-1 / race 1 (BBBD)</strain>
        <strain evidence="3">isolate 1-1 / race 1 (BBBD)</strain>
    </source>
</reference>
<keyword evidence="1" id="KW-0732">Signal</keyword>
<proteinExistence type="predicted"/>
<evidence type="ECO:0008006" key="5">
    <source>
        <dbReference type="Google" id="ProtNLM"/>
    </source>
</evidence>
<name>A0A180GIU5_PUCT1</name>
<dbReference type="AlphaFoldDB" id="A0A180GIU5"/>
<protein>
    <recommendedName>
        <fullName evidence="5">Secreted protein</fullName>
    </recommendedName>
</protein>
<gene>
    <name evidence="2" type="ORF">PTTG_11938</name>
</gene>
<keyword evidence="4" id="KW-1185">Reference proteome</keyword>
<dbReference type="EnsemblFungi" id="PTTG_11938-t43_1">
    <property type="protein sequence ID" value="PTTG_11938-t43_1-p1"/>
    <property type="gene ID" value="PTTG_11938"/>
</dbReference>
<evidence type="ECO:0000313" key="2">
    <source>
        <dbReference type="EMBL" id="OAV92696.1"/>
    </source>
</evidence>
<feature type="chain" id="PRO_5008109951" description="Secreted protein" evidence="1">
    <location>
        <begin position="34"/>
        <end position="248"/>
    </location>
</feature>
<dbReference type="OrthoDB" id="2495345at2759"/>
<dbReference type="VEuPathDB" id="FungiDB:PTTG_11938"/>
<accession>A0A180GIU5</accession>
<reference evidence="3" key="4">
    <citation type="submission" date="2025-05" db="UniProtKB">
        <authorList>
            <consortium name="EnsemblFungi"/>
        </authorList>
    </citation>
    <scope>IDENTIFICATION</scope>
    <source>
        <strain evidence="3">isolate 1-1 / race 1 (BBBD)</strain>
    </source>
</reference>
<feature type="signal peptide" evidence="1">
    <location>
        <begin position="1"/>
        <end position="33"/>
    </location>
</feature>
<sequence length="248" mass="27787">MRAQRSRSMNFLTESATAAVLLSIFLATLPVLAQSSKCYTSLRSHGVEARHCEKAMENIIYDVDQKLDDVSRYLTVFHKSCSINVQKPRRYTPTRGQVEATIYNITRSCPGKGGVLVTPSNLITIVRRSTSRNTYEINKPNCEQKQCFISPQECMNAFENLPVNRKGVFTGNQTIYSSNSTRGNCLVKISTTDYAPFRTSHLETLSSFRVLVNECKEHPGVVFMNGGTAGYNGDVKISFRNWDEGKCV</sequence>
<reference evidence="2" key="2">
    <citation type="submission" date="2016-05" db="EMBL/GenBank/DDBJ databases">
        <title>Comparative analysis highlights variable genome content of wheat rusts and divergence of the mating loci.</title>
        <authorList>
            <person name="Cuomo C.A."/>
            <person name="Bakkeren G."/>
            <person name="Szabo L."/>
            <person name="Khalil H."/>
            <person name="Joly D."/>
            <person name="Goldberg J."/>
            <person name="Young S."/>
            <person name="Zeng Q."/>
            <person name="Fellers J."/>
        </authorList>
    </citation>
    <scope>NUCLEOTIDE SEQUENCE [LARGE SCALE GENOMIC DNA]</scope>
    <source>
        <strain evidence="2">1-1 BBBD Race 1</strain>
    </source>
</reference>
<evidence type="ECO:0000313" key="4">
    <source>
        <dbReference type="Proteomes" id="UP000005240"/>
    </source>
</evidence>
<reference evidence="2" key="1">
    <citation type="submission" date="2009-11" db="EMBL/GenBank/DDBJ databases">
        <authorList>
            <consortium name="The Broad Institute Genome Sequencing Platform"/>
            <person name="Ward D."/>
            <person name="Feldgarden M."/>
            <person name="Earl A."/>
            <person name="Young S.K."/>
            <person name="Zeng Q."/>
            <person name="Koehrsen M."/>
            <person name="Alvarado L."/>
            <person name="Berlin A."/>
            <person name="Bochicchio J."/>
            <person name="Borenstein D."/>
            <person name="Chapman S.B."/>
            <person name="Chen Z."/>
            <person name="Engels R."/>
            <person name="Freedman E."/>
            <person name="Gellesch M."/>
            <person name="Goldberg J."/>
            <person name="Griggs A."/>
            <person name="Gujja S."/>
            <person name="Heilman E."/>
            <person name="Heiman D."/>
            <person name="Hepburn T."/>
            <person name="Howarth C."/>
            <person name="Jen D."/>
            <person name="Larson L."/>
            <person name="Lewis B."/>
            <person name="Mehta T."/>
            <person name="Park D."/>
            <person name="Pearson M."/>
            <person name="Roberts A."/>
            <person name="Saif S."/>
            <person name="Shea T."/>
            <person name="Shenoy N."/>
            <person name="Sisk P."/>
            <person name="Stolte C."/>
            <person name="Sykes S."/>
            <person name="Thomson T."/>
            <person name="Walk T."/>
            <person name="White J."/>
            <person name="Yandava C."/>
            <person name="Izard J."/>
            <person name="Baranova O.V."/>
            <person name="Blanton J.M."/>
            <person name="Tanner A.C."/>
            <person name="Dewhirst F.E."/>
            <person name="Haas B."/>
            <person name="Nusbaum C."/>
            <person name="Birren B."/>
        </authorList>
    </citation>
    <scope>NUCLEOTIDE SEQUENCE [LARGE SCALE GENOMIC DNA]</scope>
    <source>
        <strain evidence="2">1-1 BBBD Race 1</strain>
    </source>
</reference>
<evidence type="ECO:0000256" key="1">
    <source>
        <dbReference type="SAM" id="SignalP"/>
    </source>
</evidence>
<organism evidence="2">
    <name type="scientific">Puccinia triticina (isolate 1-1 / race 1 (BBBD))</name>
    <name type="common">Brown leaf rust fungus</name>
    <dbReference type="NCBI Taxonomy" id="630390"/>
    <lineage>
        <taxon>Eukaryota</taxon>
        <taxon>Fungi</taxon>
        <taxon>Dikarya</taxon>
        <taxon>Basidiomycota</taxon>
        <taxon>Pucciniomycotina</taxon>
        <taxon>Pucciniomycetes</taxon>
        <taxon>Pucciniales</taxon>
        <taxon>Pucciniaceae</taxon>
        <taxon>Puccinia</taxon>
    </lineage>
</organism>
<dbReference type="EMBL" id="ADAS02000060">
    <property type="protein sequence ID" value="OAV92696.1"/>
    <property type="molecule type" value="Genomic_DNA"/>
</dbReference>